<accession>A0ABS7VKK5</accession>
<proteinExistence type="predicted"/>
<feature type="signal peptide" evidence="1">
    <location>
        <begin position="1"/>
        <end position="26"/>
    </location>
</feature>
<reference evidence="2 3" key="1">
    <citation type="submission" date="2021-09" db="EMBL/GenBank/DDBJ databases">
        <title>The complete genome sequence of a new microorganism.</title>
        <authorList>
            <person name="Zi Z."/>
        </authorList>
    </citation>
    <scope>NUCLEOTIDE SEQUENCE [LARGE SCALE GENOMIC DNA]</scope>
    <source>
        <strain evidence="2 3">WGZ8</strain>
    </source>
</reference>
<evidence type="ECO:0000313" key="3">
    <source>
        <dbReference type="Proteomes" id="UP000704176"/>
    </source>
</evidence>
<gene>
    <name evidence="2" type="ORF">K9B37_07175</name>
</gene>
<dbReference type="RefSeq" id="WP_224312383.1">
    <property type="nucleotide sequence ID" value="NZ_JAIRBM010000004.1"/>
</dbReference>
<keyword evidence="1" id="KW-0732">Signal</keyword>
<dbReference type="Proteomes" id="UP000704176">
    <property type="component" value="Unassembled WGS sequence"/>
</dbReference>
<sequence>MHFALPRLSLILLAVAVLIASDPANAAQRGHARHAPASKHSALHDKSVVAVRIWKDGRECPGGTARLRPLQDGKLDSSRYVDLRRANNLDGPENIGRTLGNMVTLNISALWDDMKMKPLRDSLSVIPPGAYVLTWISCGQGRGREWIGVDRPIFLFQETGNMSPVKGANYIEIGPGEVVDAGVLEIRSDEVGFFERQTGRVIAQSAPPHERDALLGVASKVRFTTFAEKFGMP</sequence>
<evidence type="ECO:0000313" key="2">
    <source>
        <dbReference type="EMBL" id="MBZ6076070.1"/>
    </source>
</evidence>
<keyword evidence="3" id="KW-1185">Reference proteome</keyword>
<name>A0ABS7VKK5_9HYPH</name>
<dbReference type="EMBL" id="JAIRBM010000004">
    <property type="protein sequence ID" value="MBZ6076070.1"/>
    <property type="molecule type" value="Genomic_DNA"/>
</dbReference>
<protein>
    <submittedName>
        <fullName evidence="2">Uncharacterized protein</fullName>
    </submittedName>
</protein>
<organism evidence="2 3">
    <name type="scientific">Microvirga puerhi</name>
    <dbReference type="NCBI Taxonomy" id="2876078"/>
    <lineage>
        <taxon>Bacteria</taxon>
        <taxon>Pseudomonadati</taxon>
        <taxon>Pseudomonadota</taxon>
        <taxon>Alphaproteobacteria</taxon>
        <taxon>Hyphomicrobiales</taxon>
        <taxon>Methylobacteriaceae</taxon>
        <taxon>Microvirga</taxon>
    </lineage>
</organism>
<feature type="chain" id="PRO_5045131388" evidence="1">
    <location>
        <begin position="27"/>
        <end position="233"/>
    </location>
</feature>
<evidence type="ECO:0000256" key="1">
    <source>
        <dbReference type="SAM" id="SignalP"/>
    </source>
</evidence>
<comment type="caution">
    <text evidence="2">The sequence shown here is derived from an EMBL/GenBank/DDBJ whole genome shotgun (WGS) entry which is preliminary data.</text>
</comment>